<accession>A0A1S8WPI2</accession>
<dbReference type="EMBL" id="KV897527">
    <property type="protein sequence ID" value="OON16430.1"/>
    <property type="molecule type" value="Genomic_DNA"/>
</dbReference>
<dbReference type="AlphaFoldDB" id="A0A1S8WPI2"/>
<reference evidence="1 2" key="1">
    <citation type="submission" date="2015-03" db="EMBL/GenBank/DDBJ databases">
        <title>Draft genome of the nematode, Opisthorchis viverrini.</title>
        <authorList>
            <person name="Mitreva M."/>
        </authorList>
    </citation>
    <scope>NUCLEOTIDE SEQUENCE [LARGE SCALE GENOMIC DNA]</scope>
    <source>
        <strain evidence="1">Khon Kaen</strain>
    </source>
</reference>
<gene>
    <name evidence="1" type="ORF">X801_07758</name>
</gene>
<proteinExistence type="predicted"/>
<dbReference type="InterPro" id="IPR009060">
    <property type="entry name" value="UBA-like_sf"/>
</dbReference>
<dbReference type="Proteomes" id="UP000243686">
    <property type="component" value="Unassembled WGS sequence"/>
</dbReference>
<name>A0A1S8WPI2_OPIVI</name>
<sequence>MERLYTLPQYSTVSIPSTVPCLLNAAQRERVRNFHEITQCSEKVAIHCLQTNNWKMEQAVDYFYRQNQVNSGVSVNEARIEQLFQRYRGKRVGK</sequence>
<dbReference type="Gene3D" id="1.10.8.10">
    <property type="entry name" value="DNA helicase RuvA subunit, C-terminal domain"/>
    <property type="match status" value="1"/>
</dbReference>
<evidence type="ECO:0000313" key="1">
    <source>
        <dbReference type="EMBL" id="OON16430.1"/>
    </source>
</evidence>
<protein>
    <submittedName>
        <fullName evidence="1">Uncharacterized protein</fullName>
    </submittedName>
</protein>
<keyword evidence="2" id="KW-1185">Reference proteome</keyword>
<dbReference type="Pfam" id="PF14555">
    <property type="entry name" value="UBA_4"/>
    <property type="match status" value="1"/>
</dbReference>
<evidence type="ECO:0000313" key="2">
    <source>
        <dbReference type="Proteomes" id="UP000243686"/>
    </source>
</evidence>
<dbReference type="CDD" id="cd14350">
    <property type="entry name" value="UBA_DCNL"/>
    <property type="match status" value="1"/>
</dbReference>
<dbReference type="SUPFAM" id="SSF46934">
    <property type="entry name" value="UBA-like"/>
    <property type="match status" value="1"/>
</dbReference>
<organism evidence="1 2">
    <name type="scientific">Opisthorchis viverrini</name>
    <name type="common">Southeast Asian liver fluke</name>
    <dbReference type="NCBI Taxonomy" id="6198"/>
    <lineage>
        <taxon>Eukaryota</taxon>
        <taxon>Metazoa</taxon>
        <taxon>Spiralia</taxon>
        <taxon>Lophotrochozoa</taxon>
        <taxon>Platyhelminthes</taxon>
        <taxon>Trematoda</taxon>
        <taxon>Digenea</taxon>
        <taxon>Opisthorchiida</taxon>
        <taxon>Opisthorchiata</taxon>
        <taxon>Opisthorchiidae</taxon>
        <taxon>Opisthorchis</taxon>
    </lineage>
</organism>